<organism evidence="3 4">
    <name type="scientific">Candida maltosa (strain Xu316)</name>
    <name type="common">Yeast</name>
    <dbReference type="NCBI Taxonomy" id="1245528"/>
    <lineage>
        <taxon>Eukaryota</taxon>
        <taxon>Fungi</taxon>
        <taxon>Dikarya</taxon>
        <taxon>Ascomycota</taxon>
        <taxon>Saccharomycotina</taxon>
        <taxon>Pichiomycetes</taxon>
        <taxon>Debaryomycetaceae</taxon>
        <taxon>Candida/Lodderomyces clade</taxon>
        <taxon>Candida</taxon>
    </lineage>
</organism>
<feature type="region of interest" description="Disordered" evidence="1">
    <location>
        <begin position="58"/>
        <end position="79"/>
    </location>
</feature>
<feature type="compositionally biased region" description="Acidic residues" evidence="1">
    <location>
        <begin position="69"/>
        <end position="79"/>
    </location>
</feature>
<accession>M3IHY9</accession>
<evidence type="ECO:0000256" key="2">
    <source>
        <dbReference type="SAM" id="Phobius"/>
    </source>
</evidence>
<proteinExistence type="predicted"/>
<dbReference type="HOGENOM" id="CLU_2605800_0_0_1"/>
<gene>
    <name evidence="3" type="ORF">G210_3827</name>
</gene>
<evidence type="ECO:0000313" key="3">
    <source>
        <dbReference type="EMBL" id="EMG45946.1"/>
    </source>
</evidence>
<keyword evidence="2" id="KW-1133">Transmembrane helix</keyword>
<dbReference type="Proteomes" id="UP000011777">
    <property type="component" value="Unassembled WGS sequence"/>
</dbReference>
<protein>
    <submittedName>
        <fullName evidence="3">Uncharacterized protein</fullName>
    </submittedName>
</protein>
<feature type="transmembrane region" description="Helical" evidence="2">
    <location>
        <begin position="26"/>
        <end position="47"/>
    </location>
</feature>
<keyword evidence="4" id="KW-1185">Reference proteome</keyword>
<keyword evidence="2" id="KW-0472">Membrane</keyword>
<evidence type="ECO:0000256" key="1">
    <source>
        <dbReference type="SAM" id="MobiDB-lite"/>
    </source>
</evidence>
<reference evidence="3 4" key="1">
    <citation type="submission" date="2013-02" db="EMBL/GenBank/DDBJ databases">
        <title>Genome sequence of Candida maltosa Xu316, a potential industrial strain for xylitol and ethanol production.</title>
        <authorList>
            <person name="Yu J."/>
            <person name="Wang Q."/>
            <person name="Geng X."/>
            <person name="Bao W."/>
            <person name="He P."/>
            <person name="Cai J."/>
        </authorList>
    </citation>
    <scope>NUCLEOTIDE SEQUENCE [LARGE SCALE GENOMIC DNA]</scope>
    <source>
        <strain evidence="4">Xu316</strain>
    </source>
</reference>
<sequence length="79" mass="9009">MPSNSTHIITANADTSTNMSFLSQEYTGLVIFFALCCLFILLTVFYFNENSNLTNYTKLQQTTPKDLEANEEDDDEDRV</sequence>
<name>M3IHY9_CANMX</name>
<dbReference type="EMBL" id="AOGT01002257">
    <property type="protein sequence ID" value="EMG45946.1"/>
    <property type="molecule type" value="Genomic_DNA"/>
</dbReference>
<keyword evidence="2" id="KW-0812">Transmembrane</keyword>
<dbReference type="AlphaFoldDB" id="M3IHY9"/>
<comment type="caution">
    <text evidence="3">The sequence shown here is derived from an EMBL/GenBank/DDBJ whole genome shotgun (WGS) entry which is preliminary data.</text>
</comment>
<evidence type="ECO:0000313" key="4">
    <source>
        <dbReference type="Proteomes" id="UP000011777"/>
    </source>
</evidence>